<evidence type="ECO:0000313" key="1">
    <source>
        <dbReference type="EMBL" id="MFC6037378.1"/>
    </source>
</evidence>
<evidence type="ECO:0000313" key="2">
    <source>
        <dbReference type="Proteomes" id="UP001596116"/>
    </source>
</evidence>
<protein>
    <submittedName>
        <fullName evidence="1">DUF3240 family protein</fullName>
    </submittedName>
</protein>
<name>A0ABW1KZ68_9PROT</name>
<dbReference type="RefSeq" id="WP_379881226.1">
    <property type="nucleotide sequence ID" value="NZ_JBHPON010000003.1"/>
</dbReference>
<dbReference type="EMBL" id="JBHPON010000003">
    <property type="protein sequence ID" value="MFC6037378.1"/>
    <property type="molecule type" value="Genomic_DNA"/>
</dbReference>
<reference evidence="1 2" key="1">
    <citation type="submission" date="2024-09" db="EMBL/GenBank/DDBJ databases">
        <authorList>
            <person name="Zhang Z.-H."/>
        </authorList>
    </citation>
    <scope>NUCLEOTIDE SEQUENCE [LARGE SCALE GENOMIC DNA]</scope>
    <source>
        <strain evidence="1 2">HHTR114</strain>
    </source>
</reference>
<dbReference type="Pfam" id="PF11582">
    <property type="entry name" value="DUF3240"/>
    <property type="match status" value="1"/>
</dbReference>
<sequence length="105" mass="11593">MGASLCKLTIICPREIEAVLADALDAMEPRLPGYTMIEAHGRGPKMQPASAAERVRGALRTAMFILILPRPRIEDVTGMIRTACPRPQISYWVEPVEDFGRLTDA</sequence>
<proteinExistence type="predicted"/>
<dbReference type="SUPFAM" id="SSF54913">
    <property type="entry name" value="GlnB-like"/>
    <property type="match status" value="1"/>
</dbReference>
<dbReference type="Proteomes" id="UP001596116">
    <property type="component" value="Unassembled WGS sequence"/>
</dbReference>
<comment type="caution">
    <text evidence="1">The sequence shown here is derived from an EMBL/GenBank/DDBJ whole genome shotgun (WGS) entry which is preliminary data.</text>
</comment>
<dbReference type="InterPro" id="IPR021634">
    <property type="entry name" value="DUF3240"/>
</dbReference>
<accession>A0ABW1KZ68</accession>
<dbReference type="Gene3D" id="3.30.70.120">
    <property type="match status" value="1"/>
</dbReference>
<keyword evidence="2" id="KW-1185">Reference proteome</keyword>
<organism evidence="1 2">
    <name type="scientific">Hyphococcus aureus</name>
    <dbReference type="NCBI Taxonomy" id="2666033"/>
    <lineage>
        <taxon>Bacteria</taxon>
        <taxon>Pseudomonadati</taxon>
        <taxon>Pseudomonadota</taxon>
        <taxon>Alphaproteobacteria</taxon>
        <taxon>Parvularculales</taxon>
        <taxon>Parvularculaceae</taxon>
        <taxon>Hyphococcus</taxon>
    </lineage>
</organism>
<dbReference type="InterPro" id="IPR011322">
    <property type="entry name" value="N-reg_PII-like_a/b"/>
</dbReference>
<gene>
    <name evidence="1" type="ORF">ACFMB1_17610</name>
</gene>
<dbReference type="InterPro" id="IPR015867">
    <property type="entry name" value="N-reg_PII/ATP_PRibTrfase_C"/>
</dbReference>